<comment type="caution">
    <text evidence="5">The sequence shown here is derived from an EMBL/GenBank/DDBJ whole genome shotgun (WGS) entry which is preliminary data.</text>
</comment>
<protein>
    <submittedName>
        <fullName evidence="5">Intracellular sulfur oxidation protein DsrE</fullName>
    </submittedName>
</protein>
<dbReference type="GO" id="GO:0097163">
    <property type="term" value="F:sulfur carrier activity"/>
    <property type="evidence" value="ECO:0007669"/>
    <property type="project" value="TreeGrafter"/>
</dbReference>
<dbReference type="PANTHER" id="PTHR34874:SF3">
    <property type="entry name" value="SULFURTRANSFERASE TUSD"/>
    <property type="match status" value="1"/>
</dbReference>
<keyword evidence="4" id="KW-0808">Transferase</keyword>
<organism evidence="5 6">
    <name type="scientific">Alishewanella agri BL06</name>
    <dbReference type="NCBI Taxonomy" id="1195246"/>
    <lineage>
        <taxon>Bacteria</taxon>
        <taxon>Pseudomonadati</taxon>
        <taxon>Pseudomonadota</taxon>
        <taxon>Gammaproteobacteria</taxon>
        <taxon>Alteromonadales</taxon>
        <taxon>Alteromonadaceae</taxon>
        <taxon>Alishewanella</taxon>
    </lineage>
</organism>
<dbReference type="PANTHER" id="PTHR34874">
    <property type="entry name" value="PROTEIN YCHN"/>
    <property type="match status" value="1"/>
</dbReference>
<evidence type="ECO:0000256" key="4">
    <source>
        <dbReference type="ARBA" id="ARBA00022679"/>
    </source>
</evidence>
<dbReference type="Pfam" id="PF02635">
    <property type="entry name" value="DsrE"/>
    <property type="match status" value="1"/>
</dbReference>
<dbReference type="AlphaFoldDB" id="I9P6L6"/>
<name>I9P6L6_9ALTE</name>
<accession>I9P6L6</accession>
<dbReference type="eggNOG" id="COG1553">
    <property type="taxonomic scope" value="Bacteria"/>
</dbReference>
<dbReference type="STRING" id="1195246.AGRI_01700"/>
<dbReference type="InterPro" id="IPR017463">
    <property type="entry name" value="Sulphur_relay_TusD/DsrE"/>
</dbReference>
<dbReference type="SUPFAM" id="SSF75169">
    <property type="entry name" value="DsrEFH-like"/>
    <property type="match status" value="1"/>
</dbReference>
<dbReference type="PATRIC" id="fig|1195246.3.peg.349"/>
<evidence type="ECO:0000256" key="1">
    <source>
        <dbReference type="ARBA" id="ARBA00004496"/>
    </source>
</evidence>
<keyword evidence="3" id="KW-0963">Cytoplasm</keyword>
<keyword evidence="6" id="KW-1185">Reference proteome</keyword>
<comment type="similarity">
    <text evidence="2">Belongs to the DsrE/TusD family.</text>
</comment>
<reference evidence="5 6" key="1">
    <citation type="journal article" date="2012" name="J. Bacteriol.">
        <title>Genome Sequence of Pectin-Degrading Alishewanella agri, Isolated from Landfill Soil.</title>
        <authorList>
            <person name="Kim J."/>
            <person name="Jung J."/>
            <person name="Sung J.S."/>
            <person name="Chun J."/>
            <person name="Park W."/>
        </authorList>
    </citation>
    <scope>NUCLEOTIDE SEQUENCE [LARGE SCALE GENOMIC DNA]</scope>
    <source>
        <strain evidence="5 6">BL06</strain>
    </source>
</reference>
<gene>
    <name evidence="5" type="ORF">AGRI_01700</name>
</gene>
<sequence length="129" mass="13911">MTTRFSLLLQQSPFAGQSFASALQFARAALAKGYLLEQIFLYEDAVLAVQPGIDLPADEPDLAAQLARFCQQQQIPLLYCVTAAEKRGVFSDINADAKADKSANAPPPFIAAGLAEFAMRLTGTKVVQF</sequence>
<dbReference type="GO" id="GO:1990228">
    <property type="term" value="C:sulfurtransferase complex"/>
    <property type="evidence" value="ECO:0007669"/>
    <property type="project" value="TreeGrafter"/>
</dbReference>
<comment type="subcellular location">
    <subcellularLocation>
        <location evidence="1">Cytoplasm</location>
    </subcellularLocation>
</comment>
<dbReference type="Proteomes" id="UP000035062">
    <property type="component" value="Unassembled WGS sequence"/>
</dbReference>
<evidence type="ECO:0000313" key="6">
    <source>
        <dbReference type="Proteomes" id="UP000035062"/>
    </source>
</evidence>
<dbReference type="Gene3D" id="3.40.1260.10">
    <property type="entry name" value="DsrEFH-like"/>
    <property type="match status" value="1"/>
</dbReference>
<dbReference type="GO" id="GO:0002143">
    <property type="term" value="P:tRNA wobble position uridine thiolation"/>
    <property type="evidence" value="ECO:0007669"/>
    <property type="project" value="TreeGrafter"/>
</dbReference>
<proteinExistence type="inferred from homology"/>
<evidence type="ECO:0000256" key="2">
    <source>
        <dbReference type="ARBA" id="ARBA00007067"/>
    </source>
</evidence>
<dbReference type="GO" id="GO:0016783">
    <property type="term" value="F:sulfurtransferase activity"/>
    <property type="evidence" value="ECO:0007669"/>
    <property type="project" value="InterPro"/>
</dbReference>
<dbReference type="RefSeq" id="WP_008983306.1">
    <property type="nucleotide sequence ID" value="NZ_AKKU01000001.1"/>
</dbReference>
<dbReference type="InterPro" id="IPR003787">
    <property type="entry name" value="Sulphur_relay_DsrE/F-like"/>
</dbReference>
<dbReference type="EMBL" id="AKKU01000001">
    <property type="protein sequence ID" value="EIW90544.1"/>
    <property type="molecule type" value="Genomic_DNA"/>
</dbReference>
<dbReference type="NCBIfam" id="TIGR03012">
    <property type="entry name" value="sulf_tusD_dsrE"/>
    <property type="match status" value="1"/>
</dbReference>
<evidence type="ECO:0000313" key="5">
    <source>
        <dbReference type="EMBL" id="EIW90544.1"/>
    </source>
</evidence>
<evidence type="ECO:0000256" key="3">
    <source>
        <dbReference type="ARBA" id="ARBA00022490"/>
    </source>
</evidence>
<dbReference type="InterPro" id="IPR027396">
    <property type="entry name" value="DsrEFH-like"/>
</dbReference>